<reference evidence="14 15" key="1">
    <citation type="submission" date="2024-03" db="EMBL/GenBank/DDBJ databases">
        <title>Adaptation during the transition from Ophiocordyceps entomopathogen to insect associate is accompanied by gene loss and intensified selection.</title>
        <authorList>
            <person name="Ward C.M."/>
            <person name="Onetto C.A."/>
            <person name="Borneman A.R."/>
        </authorList>
    </citation>
    <scope>NUCLEOTIDE SEQUENCE [LARGE SCALE GENOMIC DNA]</scope>
    <source>
        <strain evidence="14">AWRI1</strain>
        <tissue evidence="14">Single Adult Female</tissue>
    </source>
</reference>
<evidence type="ECO:0000256" key="4">
    <source>
        <dbReference type="ARBA" id="ARBA00022461"/>
    </source>
</evidence>
<keyword evidence="15" id="KW-1185">Reference proteome</keyword>
<keyword evidence="8 12" id="KW-0406">Ion transport</keyword>
<comment type="subcellular location">
    <subcellularLocation>
        <location evidence="1">Membrane</location>
        <topology evidence="1">Multi-pass membrane protein</topology>
    </subcellularLocation>
</comment>
<dbReference type="GO" id="GO:0005886">
    <property type="term" value="C:plasma membrane"/>
    <property type="evidence" value="ECO:0007669"/>
    <property type="project" value="TreeGrafter"/>
</dbReference>
<dbReference type="InterPro" id="IPR001873">
    <property type="entry name" value="ENaC"/>
</dbReference>
<dbReference type="GO" id="GO:0015280">
    <property type="term" value="F:ligand-gated sodium channel activity"/>
    <property type="evidence" value="ECO:0007669"/>
    <property type="project" value="TreeGrafter"/>
</dbReference>
<accession>A0AAN9TSY1</accession>
<comment type="similarity">
    <text evidence="2 12">Belongs to the amiloride-sensitive sodium channel (TC 1.A.6) family.</text>
</comment>
<evidence type="ECO:0000256" key="13">
    <source>
        <dbReference type="SAM" id="Phobius"/>
    </source>
</evidence>
<proteinExistence type="inferred from homology"/>
<feature type="transmembrane region" description="Helical" evidence="13">
    <location>
        <begin position="72"/>
        <end position="89"/>
    </location>
</feature>
<evidence type="ECO:0000256" key="6">
    <source>
        <dbReference type="ARBA" id="ARBA00022989"/>
    </source>
</evidence>
<dbReference type="PRINTS" id="PR01078">
    <property type="entry name" value="AMINACHANNEL"/>
</dbReference>
<evidence type="ECO:0000256" key="11">
    <source>
        <dbReference type="ARBA" id="ARBA00023303"/>
    </source>
</evidence>
<evidence type="ECO:0000256" key="3">
    <source>
        <dbReference type="ARBA" id="ARBA00022448"/>
    </source>
</evidence>
<dbReference type="AlphaFoldDB" id="A0AAN9TSY1"/>
<evidence type="ECO:0000256" key="10">
    <source>
        <dbReference type="ARBA" id="ARBA00023201"/>
    </source>
</evidence>
<keyword evidence="7" id="KW-0915">Sodium</keyword>
<keyword evidence="5 12" id="KW-0812">Transmembrane</keyword>
<keyword evidence="10 12" id="KW-0739">Sodium transport</keyword>
<dbReference type="Gene3D" id="2.60.470.10">
    <property type="entry name" value="Acid-sensing ion channels like domains"/>
    <property type="match status" value="1"/>
</dbReference>
<gene>
    <name evidence="14" type="ORF">V9T40_005905</name>
</gene>
<dbReference type="PANTHER" id="PTHR11690:SF243">
    <property type="entry name" value="PICKPOCKET 12-RELATED"/>
    <property type="match status" value="1"/>
</dbReference>
<keyword evidence="4 12" id="KW-0894">Sodium channel</keyword>
<dbReference type="Gene3D" id="1.10.287.770">
    <property type="entry name" value="YojJ-like"/>
    <property type="match status" value="1"/>
</dbReference>
<keyword evidence="6 13" id="KW-1133">Transmembrane helix</keyword>
<comment type="caution">
    <text evidence="14">The sequence shown here is derived from an EMBL/GenBank/DDBJ whole genome shotgun (WGS) entry which is preliminary data.</text>
</comment>
<evidence type="ECO:0000313" key="14">
    <source>
        <dbReference type="EMBL" id="KAK7604719.1"/>
    </source>
</evidence>
<evidence type="ECO:0000256" key="7">
    <source>
        <dbReference type="ARBA" id="ARBA00023053"/>
    </source>
</evidence>
<sequence length="563" mass="64421">MVYATSRSKIYPHYVFTPGRKPRNFSAKRKLKTVCHINTTDVKKTAQEYAQNSSLHGLRYLGSKDLHVVERLFWIISFIIAASTSGYFIKDLLTKWFETPVIMSLSPKSTSLTEIPFPAITICNMNNARKSVAEAINLNGSTIEKILLKDFCEEDTILGNIIEDNASSSWPVVQKFMLKVSQPCHKMILSCTWHGEHQNCYEIFNAALTDEGMCCTFNRVKNELIFRNPSHSSDLNATFPFTSIDWTPEKGYDEDTPLNHVPWRPWGAGSHLGLTIILNAELDEYYCSSEASHGFKVTLHNPVETPKITAFGTLISPGWETQIKIKPTLHISTVQLKSIDQEKRQCYFSDERMLRFYRTYTQRNCIMECESNFTLHFCQCVMYYMPKDTSTRICGKKDILCANRAKLTMETKLGDNYALNESVWHESGQKPTCGCLPACCSIAYDKIQSSSELSTHFKVRHEYVLGRDPSYFRKNMAVVHFFFTEAQFTSIIKGELFGTTELLSGAGGLLGLFMGFSFLSVFEALYFLTLRLWCSIRRRKNTQNVKNEVLRIIQPRVTYPFLN</sequence>
<evidence type="ECO:0000256" key="8">
    <source>
        <dbReference type="ARBA" id="ARBA00023065"/>
    </source>
</evidence>
<dbReference type="Proteomes" id="UP001367676">
    <property type="component" value="Unassembled WGS sequence"/>
</dbReference>
<evidence type="ECO:0000256" key="1">
    <source>
        <dbReference type="ARBA" id="ARBA00004141"/>
    </source>
</evidence>
<evidence type="ECO:0000256" key="2">
    <source>
        <dbReference type="ARBA" id="ARBA00007193"/>
    </source>
</evidence>
<keyword evidence="3 12" id="KW-0813">Transport</keyword>
<dbReference type="PANTHER" id="PTHR11690">
    <property type="entry name" value="AMILORIDE-SENSITIVE SODIUM CHANNEL-RELATED"/>
    <property type="match status" value="1"/>
</dbReference>
<keyword evidence="11 12" id="KW-0407">Ion channel</keyword>
<name>A0AAN9TSY1_9HEMI</name>
<feature type="transmembrane region" description="Helical" evidence="13">
    <location>
        <begin position="509"/>
        <end position="530"/>
    </location>
</feature>
<evidence type="ECO:0000313" key="15">
    <source>
        <dbReference type="Proteomes" id="UP001367676"/>
    </source>
</evidence>
<evidence type="ECO:0000256" key="12">
    <source>
        <dbReference type="RuleBase" id="RU000679"/>
    </source>
</evidence>
<evidence type="ECO:0000256" key="9">
    <source>
        <dbReference type="ARBA" id="ARBA00023136"/>
    </source>
</evidence>
<dbReference type="EMBL" id="JBBCAQ010000003">
    <property type="protein sequence ID" value="KAK7604719.1"/>
    <property type="molecule type" value="Genomic_DNA"/>
</dbReference>
<keyword evidence="9 13" id="KW-0472">Membrane</keyword>
<protein>
    <submittedName>
        <fullName evidence="14">Uncharacterized protein</fullName>
    </submittedName>
</protein>
<organism evidence="14 15">
    <name type="scientific">Parthenolecanium corni</name>
    <dbReference type="NCBI Taxonomy" id="536013"/>
    <lineage>
        <taxon>Eukaryota</taxon>
        <taxon>Metazoa</taxon>
        <taxon>Ecdysozoa</taxon>
        <taxon>Arthropoda</taxon>
        <taxon>Hexapoda</taxon>
        <taxon>Insecta</taxon>
        <taxon>Pterygota</taxon>
        <taxon>Neoptera</taxon>
        <taxon>Paraneoptera</taxon>
        <taxon>Hemiptera</taxon>
        <taxon>Sternorrhyncha</taxon>
        <taxon>Coccoidea</taxon>
        <taxon>Coccidae</taxon>
        <taxon>Parthenolecanium</taxon>
    </lineage>
</organism>
<evidence type="ECO:0000256" key="5">
    <source>
        <dbReference type="ARBA" id="ARBA00022692"/>
    </source>
</evidence>
<dbReference type="Pfam" id="PF00858">
    <property type="entry name" value="ASC"/>
    <property type="match status" value="1"/>
</dbReference>